<evidence type="ECO:0000313" key="2">
    <source>
        <dbReference type="Proteomes" id="UP000184161"/>
    </source>
</evidence>
<dbReference type="RefSeq" id="WP_065382174.1">
    <property type="nucleotide sequence ID" value="NZ_CP014486.1"/>
</dbReference>
<proteinExistence type="predicted"/>
<reference evidence="1 2" key="1">
    <citation type="submission" date="2016-10" db="EMBL/GenBank/DDBJ databases">
        <title>Draft Genome Sequence of one Bacillus cereus strain isolated from pooled breast milk.</title>
        <authorList>
            <person name="Woudstra C."/>
            <person name="Chamoin A."/>
            <person name="Gentil S."/>
            <person name="Rambeloson T."/>
            <person name="Delannoye S."/>
            <person name="Heinnekine J.A."/>
            <person name="Herbin S."/>
            <person name="Fach P."/>
        </authorList>
    </citation>
    <scope>NUCLEOTIDE SEQUENCE [LARGE SCALE GENOMIC DNA]</scope>
    <source>
        <strain evidence="1 2">16SBCL1279</strain>
    </source>
</reference>
<name>A0A9X5ZDA3_BACCE</name>
<evidence type="ECO:0008006" key="3">
    <source>
        <dbReference type="Google" id="ProtNLM"/>
    </source>
</evidence>
<protein>
    <recommendedName>
        <fullName evidence="3">Replication protein</fullName>
    </recommendedName>
</protein>
<sequence length="297" mass="33950">MLTEKEFKSRIEYYKKDDKFGKIFIPNNIFEVLLKDERLTKRGKRTTTHVDVAYAYIYLYTWLYRNAKYGSMSTENSDVGSLKELIGFSKTEKRINYIIKKDGVLDDLGLTRTIPYKDAPARFQFDDDVIEFYTVSDENIPITNNRQTVKEPVFALENSDGEYGYGTFFGSMDDDNIANTHNVDFEVFIKCMTNDKLGTDAFYLYSFLKHKCDVSGGSIEIALTTISQQTGITRGKRNDALENLKKYNLIHCTPATYIIDGEPDGASIYKCKGAENYISDGVKFNTRTVAGKKKEEV</sequence>
<dbReference type="Proteomes" id="UP000184161">
    <property type="component" value="Unassembled WGS sequence"/>
</dbReference>
<organism evidence="1 2">
    <name type="scientific">Bacillus cereus</name>
    <dbReference type="NCBI Taxonomy" id="1396"/>
    <lineage>
        <taxon>Bacteria</taxon>
        <taxon>Bacillati</taxon>
        <taxon>Bacillota</taxon>
        <taxon>Bacilli</taxon>
        <taxon>Bacillales</taxon>
        <taxon>Bacillaceae</taxon>
        <taxon>Bacillus</taxon>
        <taxon>Bacillus cereus group</taxon>
    </lineage>
</organism>
<dbReference type="AlphaFoldDB" id="A0A9X5ZDA3"/>
<gene>
    <name evidence="1" type="ORF">BKK64_14870</name>
</gene>
<comment type="caution">
    <text evidence="1">The sequence shown here is derived from an EMBL/GenBank/DDBJ whole genome shotgun (WGS) entry which is preliminary data.</text>
</comment>
<dbReference type="EMBL" id="MLYK01000032">
    <property type="protein sequence ID" value="OJS95037.1"/>
    <property type="molecule type" value="Genomic_DNA"/>
</dbReference>
<evidence type="ECO:0000313" key="1">
    <source>
        <dbReference type="EMBL" id="OJS95037.1"/>
    </source>
</evidence>
<accession>A0A9X5ZDA3</accession>